<dbReference type="GO" id="GO:0006801">
    <property type="term" value="P:superoxide metabolic process"/>
    <property type="evidence" value="ECO:0007669"/>
    <property type="project" value="InterPro"/>
</dbReference>
<dbReference type="SUPFAM" id="SSF49329">
    <property type="entry name" value="Cu,Zn superoxide dismutase-like"/>
    <property type="match status" value="2"/>
</dbReference>
<reference evidence="4" key="3">
    <citation type="journal article" date="2018" name="Mol. Plant Microbe Interact.">
        <title>Genome sequence resources for the wheat stripe rust pathogen (Puccinia striiformis f. sp. tritici) and the barley stripe rust pathogen (Puccinia striiformis f. sp. hordei).</title>
        <authorList>
            <person name="Xia C."/>
            <person name="Wang M."/>
            <person name="Yin C."/>
            <person name="Cornejo O.E."/>
            <person name="Hulbert S.H."/>
            <person name="Chen X."/>
        </authorList>
    </citation>
    <scope>NUCLEOTIDE SEQUENCE [LARGE SCALE GENOMIC DNA]</scope>
    <source>
        <strain evidence="4">93TX-2</strain>
    </source>
</reference>
<dbReference type="VEuPathDB" id="FungiDB:PSTT_04581"/>
<protein>
    <recommendedName>
        <fullName evidence="2">Superoxide dismutase copper/zinc binding domain-containing protein</fullName>
    </recommendedName>
</protein>
<evidence type="ECO:0000256" key="1">
    <source>
        <dbReference type="SAM" id="SignalP"/>
    </source>
</evidence>
<evidence type="ECO:0000259" key="2">
    <source>
        <dbReference type="Pfam" id="PF00080"/>
    </source>
</evidence>
<dbReference type="Gene3D" id="2.60.40.200">
    <property type="entry name" value="Superoxide dismutase, copper/zinc binding domain"/>
    <property type="match status" value="2"/>
</dbReference>
<feature type="domain" description="Superoxide dismutase copper/zinc binding" evidence="2">
    <location>
        <begin position="225"/>
        <end position="341"/>
    </location>
</feature>
<dbReference type="Pfam" id="PF00080">
    <property type="entry name" value="Sod_Cu"/>
    <property type="match status" value="2"/>
</dbReference>
<feature type="domain" description="Superoxide dismutase copper/zinc binding" evidence="2">
    <location>
        <begin position="68"/>
        <end position="141"/>
    </location>
</feature>
<evidence type="ECO:0000313" key="3">
    <source>
        <dbReference type="EMBL" id="POW16413.1"/>
    </source>
</evidence>
<dbReference type="AlphaFoldDB" id="A0A2S4W3R7"/>
<reference evidence="3 4" key="1">
    <citation type="submission" date="2017-12" db="EMBL/GenBank/DDBJ databases">
        <title>Gene loss provides genomic basis for host adaptation in cereal stripe rust fungi.</title>
        <authorList>
            <person name="Xia C."/>
        </authorList>
    </citation>
    <scope>NUCLEOTIDE SEQUENCE [LARGE SCALE GENOMIC DNA]</scope>
    <source>
        <strain evidence="3 4">93TX-2</strain>
    </source>
</reference>
<dbReference type="VEuPathDB" id="FungiDB:PSHT_06721"/>
<accession>A0A2S4W3R7</accession>
<sequence>MTSCRFRPFNGLVLLFLVFVCLPAVVRTQGTKPKPAPKKPAATTQRGGCEEAVATIAGSSQFGLTGISGLAVFRKATGGTQVSIEIKGLKSKEADAFHVHETAVKNGDCSTTGEHFNPGGIKEVCKGPVADQTKCQVGDLSGKGGRLNARGGGQEAGRNYLDKVIKIFGFCWKKCGYSFCEWSKNWLCICLSSRREACGYDSAGGCEEAVATIAGSSQFGLTGISGLAVFRKATGGTQVSIEIKGLKSKEADAFHVHETAVKNGDCSTTGEHFNPGGIKEVCKGPVADQTKCQVGDLSGKGGRLNARGGGQEAGRNYLDKVIKISDIVGRSVVIHSASGARIGCGNISCRRK</sequence>
<name>A0A2S4W3R7_9BASI</name>
<evidence type="ECO:0000313" key="4">
    <source>
        <dbReference type="Proteomes" id="UP000238274"/>
    </source>
</evidence>
<dbReference type="EMBL" id="PKSM01000080">
    <property type="protein sequence ID" value="POW16413.1"/>
    <property type="molecule type" value="Genomic_DNA"/>
</dbReference>
<dbReference type="InterPro" id="IPR036423">
    <property type="entry name" value="SOD-like_Cu/Zn_dom_sf"/>
</dbReference>
<keyword evidence="4" id="KW-1185">Reference proteome</keyword>
<feature type="chain" id="PRO_5015490357" description="Superoxide dismutase copper/zinc binding domain-containing protein" evidence="1">
    <location>
        <begin position="29"/>
        <end position="352"/>
    </location>
</feature>
<dbReference type="GO" id="GO:0005507">
    <property type="term" value="F:copper ion binding"/>
    <property type="evidence" value="ECO:0007669"/>
    <property type="project" value="InterPro"/>
</dbReference>
<dbReference type="InterPro" id="IPR024134">
    <property type="entry name" value="SOD_Cu/Zn_/chaperone"/>
</dbReference>
<proteinExistence type="predicted"/>
<dbReference type="OrthoDB" id="159229at2759"/>
<reference evidence="4" key="2">
    <citation type="journal article" date="2018" name="BMC Genomics">
        <title>Genomic insights into host adaptation between the wheat stripe rust pathogen (Puccinia striiformis f. sp. tritici) and the barley stripe rust pathogen (Puccinia striiformis f. sp. hordei).</title>
        <authorList>
            <person name="Xia C."/>
            <person name="Wang M."/>
            <person name="Yin C."/>
            <person name="Cornejo O.E."/>
            <person name="Hulbert S.H."/>
            <person name="Chen X."/>
        </authorList>
    </citation>
    <scope>NUCLEOTIDE SEQUENCE [LARGE SCALE GENOMIC DNA]</scope>
    <source>
        <strain evidence="4">93TX-2</strain>
    </source>
</reference>
<dbReference type="InterPro" id="IPR001424">
    <property type="entry name" value="SOD_Cu_Zn_dom"/>
</dbReference>
<organism evidence="3 4">
    <name type="scientific">Puccinia striiformis</name>
    <dbReference type="NCBI Taxonomy" id="27350"/>
    <lineage>
        <taxon>Eukaryota</taxon>
        <taxon>Fungi</taxon>
        <taxon>Dikarya</taxon>
        <taxon>Basidiomycota</taxon>
        <taxon>Pucciniomycotina</taxon>
        <taxon>Pucciniomycetes</taxon>
        <taxon>Pucciniales</taxon>
        <taxon>Pucciniaceae</taxon>
        <taxon>Puccinia</taxon>
    </lineage>
</organism>
<keyword evidence="1" id="KW-0732">Signal</keyword>
<feature type="signal peptide" evidence="1">
    <location>
        <begin position="1"/>
        <end position="28"/>
    </location>
</feature>
<gene>
    <name evidence="3" type="ORF">PSHT_06721</name>
</gene>
<dbReference type="PANTHER" id="PTHR10003">
    <property type="entry name" value="SUPEROXIDE DISMUTASE CU-ZN -RELATED"/>
    <property type="match status" value="1"/>
</dbReference>
<dbReference type="Proteomes" id="UP000238274">
    <property type="component" value="Unassembled WGS sequence"/>
</dbReference>
<comment type="caution">
    <text evidence="3">The sequence shown here is derived from an EMBL/GenBank/DDBJ whole genome shotgun (WGS) entry which is preliminary data.</text>
</comment>